<keyword evidence="4 10" id="KW-0812">Transmembrane</keyword>
<evidence type="ECO:0000256" key="1">
    <source>
        <dbReference type="ARBA" id="ARBA00004651"/>
    </source>
</evidence>
<evidence type="ECO:0000256" key="11">
    <source>
        <dbReference type="SAM" id="Phobius"/>
    </source>
</evidence>
<dbReference type="SUPFAM" id="SSF54631">
    <property type="entry name" value="CBS-domain pair"/>
    <property type="match status" value="1"/>
</dbReference>
<dbReference type="AlphaFoldDB" id="A0A6J4HWT2"/>
<dbReference type="Pfam" id="PF00571">
    <property type="entry name" value="CBS"/>
    <property type="match status" value="2"/>
</dbReference>
<keyword evidence="8 10" id="KW-0472">Membrane</keyword>
<evidence type="ECO:0000259" key="13">
    <source>
        <dbReference type="PROSITE" id="PS51846"/>
    </source>
</evidence>
<dbReference type="InterPro" id="IPR044751">
    <property type="entry name" value="Ion_transp-like_CBS"/>
</dbReference>
<dbReference type="PROSITE" id="PS51371">
    <property type="entry name" value="CBS"/>
    <property type="match status" value="2"/>
</dbReference>
<dbReference type="InterPro" id="IPR036318">
    <property type="entry name" value="FAD-bd_PCMH-like_sf"/>
</dbReference>
<sequence>MDADSLRSAGLVLFALFLVLLNGFFVAAEFAIVKVRATRIDELAAKGRFGARKAQQAVRHLDAYLSATQLGITLASLGLGYIGEPAFAHLLEPALTGFGEKARHTIAFAIAFTIITALHIVVGELAPKSLAIQKAEVVTLAIVYPLDWFYRLFKLPIALLNWIASLVLRLFGLQPASEGAEGEAHSEDELRLILNASHAGGEIRESERELVNRVLDFAHRQAKEVMVPRPDMIFLSTTRPIAENIAAAERSGFTRYPLCDGSPDDVVGMVHIKDLLALATAQDVLDTEGQAQLLRGIARPVLRVPETKPIDQMLREFQRQHQHLAVIVDEYGGTAGIVTLEDILEEIVGDIQDEFDRTSPELEPAGKDCYHVDARMALSKLQRTLQIEGPAEELEVDTVGGFVLSTLGGAAREGDTLPYGEATFTITEMAGRRIRKVRVCVPEPAVVEPAVQAER</sequence>
<comment type="similarity">
    <text evidence="2">Belongs to the UPF0053 family.</text>
</comment>
<evidence type="ECO:0000256" key="7">
    <source>
        <dbReference type="ARBA" id="ARBA00023122"/>
    </source>
</evidence>
<dbReference type="PANTHER" id="PTHR43099:SF5">
    <property type="entry name" value="HLYC_CORC FAMILY TRANSPORTER"/>
    <property type="match status" value="1"/>
</dbReference>
<feature type="transmembrane region" description="Helical" evidence="11">
    <location>
        <begin position="102"/>
        <end position="122"/>
    </location>
</feature>
<evidence type="ECO:0000256" key="6">
    <source>
        <dbReference type="ARBA" id="ARBA00022989"/>
    </source>
</evidence>
<feature type="transmembrane region" description="Helical" evidence="11">
    <location>
        <begin position="12"/>
        <end position="33"/>
    </location>
</feature>
<dbReference type="GO" id="GO:0050660">
    <property type="term" value="F:flavin adenine dinucleotide binding"/>
    <property type="evidence" value="ECO:0007669"/>
    <property type="project" value="InterPro"/>
</dbReference>
<feature type="domain" description="CBS" evidence="12">
    <location>
        <begin position="297"/>
        <end position="354"/>
    </location>
</feature>
<dbReference type="SUPFAM" id="SSF56176">
    <property type="entry name" value="FAD-binding/transporter-associated domain-like"/>
    <property type="match status" value="1"/>
</dbReference>
<dbReference type="CDD" id="cd04590">
    <property type="entry name" value="CBS_pair_CorC_HlyC_assoc"/>
    <property type="match status" value="1"/>
</dbReference>
<protein>
    <submittedName>
        <fullName evidence="14">Hemolysins and related proteins containing CBS domains</fullName>
    </submittedName>
</protein>
<dbReference type="FunFam" id="3.10.580.10:FF:000002">
    <property type="entry name" value="Magnesium/cobalt efflux protein CorC"/>
    <property type="match status" value="1"/>
</dbReference>
<keyword evidence="5" id="KW-0677">Repeat</keyword>
<keyword evidence="6 10" id="KW-1133">Transmembrane helix</keyword>
<dbReference type="EMBL" id="CADCTO010000146">
    <property type="protein sequence ID" value="CAA9233250.1"/>
    <property type="molecule type" value="Genomic_DNA"/>
</dbReference>
<feature type="domain" description="CBS" evidence="12">
    <location>
        <begin position="226"/>
        <end position="287"/>
    </location>
</feature>
<keyword evidence="7 9" id="KW-0129">CBS domain</keyword>
<evidence type="ECO:0000256" key="9">
    <source>
        <dbReference type="PROSITE-ProRule" id="PRU00703"/>
    </source>
</evidence>
<dbReference type="InterPro" id="IPR051676">
    <property type="entry name" value="UPF0053_domain"/>
</dbReference>
<evidence type="ECO:0000256" key="2">
    <source>
        <dbReference type="ARBA" id="ARBA00006337"/>
    </source>
</evidence>
<feature type="domain" description="CNNM transmembrane" evidence="13">
    <location>
        <begin position="4"/>
        <end position="207"/>
    </location>
</feature>
<proteinExistence type="inferred from homology"/>
<dbReference type="PANTHER" id="PTHR43099">
    <property type="entry name" value="UPF0053 PROTEIN YRKA"/>
    <property type="match status" value="1"/>
</dbReference>
<comment type="subcellular location">
    <subcellularLocation>
        <location evidence="1">Cell membrane</location>
        <topology evidence="1">Multi-pass membrane protein</topology>
    </subcellularLocation>
</comment>
<evidence type="ECO:0000259" key="12">
    <source>
        <dbReference type="PROSITE" id="PS51371"/>
    </source>
</evidence>
<name>A0A6J4HWT2_9BACT</name>
<evidence type="ECO:0000256" key="8">
    <source>
        <dbReference type="ARBA" id="ARBA00023136"/>
    </source>
</evidence>
<evidence type="ECO:0000256" key="10">
    <source>
        <dbReference type="PROSITE-ProRule" id="PRU01193"/>
    </source>
</evidence>
<gene>
    <name evidence="14" type="ORF">AVDCRST_MAG63-1065</name>
</gene>
<evidence type="ECO:0000256" key="5">
    <source>
        <dbReference type="ARBA" id="ARBA00022737"/>
    </source>
</evidence>
<dbReference type="InterPro" id="IPR046342">
    <property type="entry name" value="CBS_dom_sf"/>
</dbReference>
<evidence type="ECO:0000256" key="4">
    <source>
        <dbReference type="ARBA" id="ARBA00022692"/>
    </source>
</evidence>
<evidence type="ECO:0000256" key="3">
    <source>
        <dbReference type="ARBA" id="ARBA00022475"/>
    </source>
</evidence>
<dbReference type="InterPro" id="IPR016169">
    <property type="entry name" value="FAD-bd_PCMH_sub2"/>
</dbReference>
<dbReference type="InterPro" id="IPR005170">
    <property type="entry name" value="Transptr-assoc_dom"/>
</dbReference>
<dbReference type="GO" id="GO:0005886">
    <property type="term" value="C:plasma membrane"/>
    <property type="evidence" value="ECO:0007669"/>
    <property type="project" value="UniProtKB-SubCell"/>
</dbReference>
<dbReference type="InterPro" id="IPR002550">
    <property type="entry name" value="CNNM"/>
</dbReference>
<dbReference type="Pfam" id="PF03471">
    <property type="entry name" value="CorC_HlyC"/>
    <property type="match status" value="1"/>
</dbReference>
<feature type="transmembrane region" description="Helical" evidence="11">
    <location>
        <begin position="152"/>
        <end position="171"/>
    </location>
</feature>
<accession>A0A6J4HWT2</accession>
<dbReference type="Gene3D" id="3.10.580.10">
    <property type="entry name" value="CBS-domain"/>
    <property type="match status" value="1"/>
</dbReference>
<reference evidence="14" key="1">
    <citation type="submission" date="2020-02" db="EMBL/GenBank/DDBJ databases">
        <authorList>
            <person name="Meier V. D."/>
        </authorList>
    </citation>
    <scope>NUCLEOTIDE SEQUENCE</scope>
    <source>
        <strain evidence="14">AVDCRST_MAG63</strain>
    </source>
</reference>
<evidence type="ECO:0000313" key="14">
    <source>
        <dbReference type="EMBL" id="CAA9233250.1"/>
    </source>
</evidence>
<feature type="transmembrane region" description="Helical" evidence="11">
    <location>
        <begin position="61"/>
        <end position="82"/>
    </location>
</feature>
<dbReference type="InterPro" id="IPR000644">
    <property type="entry name" value="CBS_dom"/>
</dbReference>
<organism evidence="14">
    <name type="scientific">uncultured Armatimonadetes bacterium</name>
    <dbReference type="NCBI Taxonomy" id="157466"/>
    <lineage>
        <taxon>Bacteria</taxon>
        <taxon>Bacillati</taxon>
        <taxon>Armatimonadota</taxon>
        <taxon>environmental samples</taxon>
    </lineage>
</organism>
<keyword evidence="3" id="KW-1003">Cell membrane</keyword>
<dbReference type="PROSITE" id="PS51846">
    <property type="entry name" value="CNNM"/>
    <property type="match status" value="1"/>
</dbReference>
<dbReference type="Pfam" id="PF01595">
    <property type="entry name" value="CNNM"/>
    <property type="match status" value="1"/>
</dbReference>
<dbReference type="SMART" id="SM01091">
    <property type="entry name" value="CorC_HlyC"/>
    <property type="match status" value="1"/>
</dbReference>
<dbReference type="Gene3D" id="3.30.465.10">
    <property type="match status" value="1"/>
</dbReference>